<dbReference type="GO" id="GO:0005886">
    <property type="term" value="C:plasma membrane"/>
    <property type="evidence" value="ECO:0007669"/>
    <property type="project" value="UniProtKB-SubCell"/>
</dbReference>
<dbReference type="Pfam" id="PF02050">
    <property type="entry name" value="FliJ"/>
    <property type="match status" value="1"/>
</dbReference>
<evidence type="ECO:0000256" key="5">
    <source>
        <dbReference type="ARBA" id="ARBA00022475"/>
    </source>
</evidence>
<dbReference type="Proteomes" id="UP000076268">
    <property type="component" value="Unassembled WGS sequence"/>
</dbReference>
<dbReference type="InterPro" id="IPR053716">
    <property type="entry name" value="Flag_assembly_chemotaxis_eff"/>
</dbReference>
<evidence type="ECO:0000256" key="1">
    <source>
        <dbReference type="ARBA" id="ARBA00004413"/>
    </source>
</evidence>
<keyword evidence="12" id="KW-1185">Reference proteome</keyword>
<dbReference type="GO" id="GO:0044781">
    <property type="term" value="P:bacterial-type flagellum organization"/>
    <property type="evidence" value="ECO:0007669"/>
    <property type="project" value="UniProtKB-KW"/>
</dbReference>
<evidence type="ECO:0000256" key="10">
    <source>
        <dbReference type="ARBA" id="ARBA00023225"/>
    </source>
</evidence>
<reference evidence="11 12" key="1">
    <citation type="submission" date="2016-02" db="EMBL/GenBank/DDBJ databases">
        <title>Anaerosporomusa subterraneum gen. nov., sp. nov., a spore-forming obligate anaerobe isolated from saprolite.</title>
        <authorList>
            <person name="Choi J.K."/>
            <person name="Shah M."/>
            <person name="Yee N."/>
        </authorList>
    </citation>
    <scope>NUCLEOTIDE SEQUENCE [LARGE SCALE GENOMIC DNA]</scope>
    <source>
        <strain evidence="11 12">RU4</strain>
    </source>
</reference>
<evidence type="ECO:0000256" key="9">
    <source>
        <dbReference type="ARBA" id="ARBA00023136"/>
    </source>
</evidence>
<keyword evidence="10" id="KW-1006">Bacterial flagellum protein export</keyword>
<evidence type="ECO:0000256" key="2">
    <source>
        <dbReference type="ARBA" id="ARBA00010004"/>
    </source>
</evidence>
<evidence type="ECO:0000256" key="4">
    <source>
        <dbReference type="ARBA" id="ARBA00022448"/>
    </source>
</evidence>
<name>A0A154BTF9_ANASB</name>
<comment type="caution">
    <text evidence="11">The sequence shown here is derived from an EMBL/GenBank/DDBJ whole genome shotgun (WGS) entry which is preliminary data.</text>
</comment>
<dbReference type="STRING" id="1794912.AXX12_03960"/>
<proteinExistence type="inferred from homology"/>
<dbReference type="InterPro" id="IPR012823">
    <property type="entry name" value="Flagell_FliJ"/>
</dbReference>
<keyword evidence="9" id="KW-0472">Membrane</keyword>
<dbReference type="AlphaFoldDB" id="A0A154BTF9"/>
<dbReference type="Gene3D" id="1.10.287.1700">
    <property type="match status" value="1"/>
</dbReference>
<evidence type="ECO:0000256" key="6">
    <source>
        <dbReference type="ARBA" id="ARBA00022500"/>
    </source>
</evidence>
<evidence type="ECO:0000313" key="11">
    <source>
        <dbReference type="EMBL" id="KYZ77293.1"/>
    </source>
</evidence>
<keyword evidence="6" id="KW-0145">Chemotaxis</keyword>
<dbReference type="GO" id="GO:0009288">
    <property type="term" value="C:bacterial-type flagellum"/>
    <property type="evidence" value="ECO:0007669"/>
    <property type="project" value="InterPro"/>
</dbReference>
<sequence length="147" mass="17690">MQRFQFRLEALLKYRKLQTDQAQAELGQATVEWQNQLSALNTLFEKKEQLSEHLRDIQQTPILVDDLVSCHEYGQILRNKINQQKETVHIAEQYCDECRQRLSDSLKRQKLVEKIREKRWTQFNEELLRQEQKELDEIGLQLHVRGE</sequence>
<comment type="similarity">
    <text evidence="2">Belongs to the FliJ family.</text>
</comment>
<dbReference type="GO" id="GO:0071973">
    <property type="term" value="P:bacterial-type flagellum-dependent cell motility"/>
    <property type="evidence" value="ECO:0007669"/>
    <property type="project" value="InterPro"/>
</dbReference>
<organism evidence="11 12">
    <name type="scientific">Anaerosporomusa subterranea</name>
    <dbReference type="NCBI Taxonomy" id="1794912"/>
    <lineage>
        <taxon>Bacteria</taxon>
        <taxon>Bacillati</taxon>
        <taxon>Bacillota</taxon>
        <taxon>Negativicutes</taxon>
        <taxon>Acetonemataceae</taxon>
        <taxon>Anaerosporomusa</taxon>
    </lineage>
</organism>
<keyword evidence="4" id="KW-0813">Transport</keyword>
<dbReference type="RefSeq" id="WP_066239372.1">
    <property type="nucleotide sequence ID" value="NZ_LSGP01000013.1"/>
</dbReference>
<evidence type="ECO:0000256" key="7">
    <source>
        <dbReference type="ARBA" id="ARBA00022795"/>
    </source>
</evidence>
<protein>
    <recommendedName>
        <fullName evidence="3">Flagellar FliJ protein</fullName>
    </recommendedName>
</protein>
<accession>A0A154BTF9</accession>
<evidence type="ECO:0000256" key="8">
    <source>
        <dbReference type="ARBA" id="ARBA00022927"/>
    </source>
</evidence>
<dbReference type="OrthoDB" id="2087173at2"/>
<keyword evidence="8" id="KW-0653">Protein transport</keyword>
<dbReference type="EMBL" id="LSGP01000013">
    <property type="protein sequence ID" value="KYZ77293.1"/>
    <property type="molecule type" value="Genomic_DNA"/>
</dbReference>
<gene>
    <name evidence="11" type="ORF">AXX12_03960</name>
</gene>
<dbReference type="GO" id="GO:0006935">
    <property type="term" value="P:chemotaxis"/>
    <property type="evidence" value="ECO:0007669"/>
    <property type="project" value="UniProtKB-KW"/>
</dbReference>
<dbReference type="GO" id="GO:0015031">
    <property type="term" value="P:protein transport"/>
    <property type="evidence" value="ECO:0007669"/>
    <property type="project" value="UniProtKB-KW"/>
</dbReference>
<evidence type="ECO:0000256" key="3">
    <source>
        <dbReference type="ARBA" id="ARBA00020392"/>
    </source>
</evidence>
<keyword evidence="5" id="KW-1003">Cell membrane</keyword>
<dbReference type="NCBIfam" id="TIGR02473">
    <property type="entry name" value="flagell_FliJ"/>
    <property type="match status" value="1"/>
</dbReference>
<keyword evidence="7" id="KW-1005">Bacterial flagellum biogenesis</keyword>
<evidence type="ECO:0000313" key="12">
    <source>
        <dbReference type="Proteomes" id="UP000076268"/>
    </source>
</evidence>
<comment type="subcellular location">
    <subcellularLocation>
        <location evidence="1">Cell membrane</location>
        <topology evidence="1">Peripheral membrane protein</topology>
        <orientation evidence="1">Cytoplasmic side</orientation>
    </subcellularLocation>
</comment>